<keyword evidence="1 3" id="KW-0238">DNA-binding</keyword>
<evidence type="ECO:0000313" key="6">
    <source>
        <dbReference type="EMBL" id="KAF5391724.1"/>
    </source>
</evidence>
<feature type="DNA-binding region" description="HMG box" evidence="3">
    <location>
        <begin position="66"/>
        <end position="135"/>
    </location>
</feature>
<evidence type="ECO:0000259" key="5">
    <source>
        <dbReference type="PROSITE" id="PS50118"/>
    </source>
</evidence>
<dbReference type="InterPro" id="IPR051356">
    <property type="entry name" value="SOX/SOX-like_TF"/>
</dbReference>
<dbReference type="SMART" id="SM00398">
    <property type="entry name" value="HMG"/>
    <property type="match status" value="1"/>
</dbReference>
<name>A0A8H5HY46_9AGAR</name>
<dbReference type="EMBL" id="JAACJN010000008">
    <property type="protein sequence ID" value="KAF5391724.1"/>
    <property type="molecule type" value="Genomic_DNA"/>
</dbReference>
<dbReference type="CDD" id="cd01389">
    <property type="entry name" value="HMG-box_ROX1-like"/>
    <property type="match status" value="1"/>
</dbReference>
<keyword evidence="7" id="KW-1185">Reference proteome</keyword>
<feature type="compositionally biased region" description="Basic residues" evidence="4">
    <location>
        <begin position="52"/>
        <end position="62"/>
    </location>
</feature>
<dbReference type="SUPFAM" id="SSF47095">
    <property type="entry name" value="HMG-box"/>
    <property type="match status" value="1"/>
</dbReference>
<dbReference type="OrthoDB" id="6247875at2759"/>
<dbReference type="PROSITE" id="PS50118">
    <property type="entry name" value="HMG_BOX_2"/>
    <property type="match status" value="1"/>
</dbReference>
<proteinExistence type="predicted"/>
<evidence type="ECO:0000256" key="3">
    <source>
        <dbReference type="PROSITE-ProRule" id="PRU00267"/>
    </source>
</evidence>
<dbReference type="GO" id="GO:0005634">
    <property type="term" value="C:nucleus"/>
    <property type="evidence" value="ECO:0007669"/>
    <property type="project" value="UniProtKB-UniRule"/>
</dbReference>
<gene>
    <name evidence="6" type="ORF">D9757_001771</name>
</gene>
<accession>A0A8H5HY46</accession>
<dbReference type="Proteomes" id="UP000518752">
    <property type="component" value="Unassembled WGS sequence"/>
</dbReference>
<evidence type="ECO:0000313" key="7">
    <source>
        <dbReference type="Proteomes" id="UP000518752"/>
    </source>
</evidence>
<feature type="compositionally biased region" description="Polar residues" evidence="4">
    <location>
        <begin position="28"/>
        <end position="38"/>
    </location>
</feature>
<dbReference type="GO" id="GO:0000978">
    <property type="term" value="F:RNA polymerase II cis-regulatory region sequence-specific DNA binding"/>
    <property type="evidence" value="ECO:0007669"/>
    <property type="project" value="TreeGrafter"/>
</dbReference>
<organism evidence="6 7">
    <name type="scientific">Collybiopsis confluens</name>
    <dbReference type="NCBI Taxonomy" id="2823264"/>
    <lineage>
        <taxon>Eukaryota</taxon>
        <taxon>Fungi</taxon>
        <taxon>Dikarya</taxon>
        <taxon>Basidiomycota</taxon>
        <taxon>Agaricomycotina</taxon>
        <taxon>Agaricomycetes</taxon>
        <taxon>Agaricomycetidae</taxon>
        <taxon>Agaricales</taxon>
        <taxon>Marasmiineae</taxon>
        <taxon>Omphalotaceae</taxon>
        <taxon>Collybiopsis</taxon>
    </lineage>
</organism>
<evidence type="ECO:0000256" key="4">
    <source>
        <dbReference type="SAM" id="MobiDB-lite"/>
    </source>
</evidence>
<feature type="region of interest" description="Disordered" evidence="4">
    <location>
        <begin position="1"/>
        <end position="66"/>
    </location>
</feature>
<evidence type="ECO:0000256" key="1">
    <source>
        <dbReference type="ARBA" id="ARBA00023125"/>
    </source>
</evidence>
<dbReference type="AlphaFoldDB" id="A0A8H5HY46"/>
<dbReference type="Gene3D" id="1.10.30.10">
    <property type="entry name" value="High mobility group box domain"/>
    <property type="match status" value="1"/>
</dbReference>
<dbReference type="PANTHER" id="PTHR45789:SF2">
    <property type="entry name" value="FI18025P1"/>
    <property type="match status" value="1"/>
</dbReference>
<dbReference type="GO" id="GO:0000981">
    <property type="term" value="F:DNA-binding transcription factor activity, RNA polymerase II-specific"/>
    <property type="evidence" value="ECO:0007669"/>
    <property type="project" value="TreeGrafter"/>
</dbReference>
<dbReference type="InterPro" id="IPR009071">
    <property type="entry name" value="HMG_box_dom"/>
</dbReference>
<sequence>MSTPDPEADLSTSTPLPSEGDFMKDNLDISSGVLSSSLPYPDPSTLHISPERKKKSHARRQPAGHIPRPRNAFILFRCDFVRQKKVPDHVEANHRNISRIVGTVWTNMSASQKVPWIAMAEMEKKNHAKLYPGYKYNPGNESRGREMRIKKIQPPPAVNVISQREPLPLPWSSLPSFTPSALPQRRTSSCPPPGAFPVLSQAYFVQSRDEAVSPSFTRDDLARRPSRTIMYHSTVPLNPLTVNAPAHMAPQPAHPLQAPMLSDWWSTDPNKAAPLMSGPYSMVPPRDAPGWDSAPVRPDAWKVWAPELTARIQNTTTATGPGRDWNSGGPPTFTNPFPSMPSTPPNSGLSWNFDPSAVAAFGSIIGPGPMSVDGIHLEPTPFIDPTQTVLPSQGHNMDDLGNMLRARLSLTDREQLISYDPASRSREREYARSIRLAHEMQKPDGSPDFQADYLLPDEERLNLVRQESNNNATASSSNPEYILPPVPARMLTDDAISRLREGFDEEFLQMRMESMMHVWRKTPEIPQTERNEN</sequence>
<evidence type="ECO:0000256" key="2">
    <source>
        <dbReference type="ARBA" id="ARBA00023242"/>
    </source>
</evidence>
<keyword evidence="2 3" id="KW-0539">Nucleus</keyword>
<feature type="domain" description="HMG box" evidence="5">
    <location>
        <begin position="66"/>
        <end position="135"/>
    </location>
</feature>
<reference evidence="6 7" key="1">
    <citation type="journal article" date="2020" name="ISME J.">
        <title>Uncovering the hidden diversity of litter-decomposition mechanisms in mushroom-forming fungi.</title>
        <authorList>
            <person name="Floudas D."/>
            <person name="Bentzer J."/>
            <person name="Ahren D."/>
            <person name="Johansson T."/>
            <person name="Persson P."/>
            <person name="Tunlid A."/>
        </authorList>
    </citation>
    <scope>NUCLEOTIDE SEQUENCE [LARGE SCALE GENOMIC DNA]</scope>
    <source>
        <strain evidence="6 7">CBS 406.79</strain>
    </source>
</reference>
<comment type="caution">
    <text evidence="6">The sequence shown here is derived from an EMBL/GenBank/DDBJ whole genome shotgun (WGS) entry which is preliminary data.</text>
</comment>
<dbReference type="InterPro" id="IPR036910">
    <property type="entry name" value="HMG_box_dom_sf"/>
</dbReference>
<protein>
    <recommendedName>
        <fullName evidence="5">HMG box domain-containing protein</fullName>
    </recommendedName>
</protein>
<dbReference type="PANTHER" id="PTHR45789">
    <property type="entry name" value="FI18025P1"/>
    <property type="match status" value="1"/>
</dbReference>
<dbReference type="Pfam" id="PF00505">
    <property type="entry name" value="HMG_box"/>
    <property type="match status" value="1"/>
</dbReference>